<dbReference type="Proteomes" id="UP000002624">
    <property type="component" value="Unassembled WGS sequence"/>
</dbReference>
<reference evidence="3" key="1">
    <citation type="submission" date="2009-05" db="EMBL/GenBank/DDBJ databases">
        <title>The genome sequence of Ajellomyces capsulatus strain H143.</title>
        <authorList>
            <person name="Champion M."/>
            <person name="Cuomo C.A."/>
            <person name="Ma L.-J."/>
            <person name="Henn M.R."/>
            <person name="Sil A."/>
            <person name="Goldman B."/>
            <person name="Young S.K."/>
            <person name="Kodira C.D."/>
            <person name="Zeng Q."/>
            <person name="Koehrsen M."/>
            <person name="Alvarado L."/>
            <person name="Berlin A.M."/>
            <person name="Borenstein D."/>
            <person name="Chen Z."/>
            <person name="Engels R."/>
            <person name="Freedman E."/>
            <person name="Gellesch M."/>
            <person name="Goldberg J."/>
            <person name="Griggs A."/>
            <person name="Gujja S."/>
            <person name="Heiman D.I."/>
            <person name="Hepburn T.A."/>
            <person name="Howarth C."/>
            <person name="Jen D."/>
            <person name="Larson L."/>
            <person name="Lewis B."/>
            <person name="Mehta T."/>
            <person name="Park D."/>
            <person name="Pearson M."/>
            <person name="Roberts A."/>
            <person name="Saif S."/>
            <person name="Shea T.D."/>
            <person name="Shenoy N."/>
            <person name="Sisk P."/>
            <person name="Stolte C."/>
            <person name="Sykes S."/>
            <person name="Walk T."/>
            <person name="White J."/>
            <person name="Yandava C."/>
            <person name="Klein B."/>
            <person name="McEwen J.G."/>
            <person name="Puccia R."/>
            <person name="Goldman G.H."/>
            <person name="Felipe M.S."/>
            <person name="Nino-Vega G."/>
            <person name="San-Blas G."/>
            <person name="Taylor J.W."/>
            <person name="Mendoza L."/>
            <person name="Galagan J.E."/>
            <person name="Nusbaum C."/>
            <person name="Birren B.W."/>
        </authorList>
    </citation>
    <scope>NUCLEOTIDE SEQUENCE [LARGE SCALE GENOMIC DNA]</scope>
    <source>
        <strain evidence="3">H143</strain>
    </source>
</reference>
<evidence type="ECO:0000313" key="3">
    <source>
        <dbReference type="Proteomes" id="UP000002624"/>
    </source>
</evidence>
<name>C6H4Q3_AJECH</name>
<dbReference type="EMBL" id="GG692419">
    <property type="protein sequence ID" value="EER44675.1"/>
    <property type="molecule type" value="Genomic_DNA"/>
</dbReference>
<evidence type="ECO:0000256" key="1">
    <source>
        <dbReference type="SAM" id="MobiDB-lite"/>
    </source>
</evidence>
<dbReference type="AlphaFoldDB" id="C6H4Q3"/>
<gene>
    <name evidence="2" type="ORF">HCDG_00254</name>
</gene>
<accession>C6H4Q3</accession>
<evidence type="ECO:0000313" key="2">
    <source>
        <dbReference type="EMBL" id="EER44675.1"/>
    </source>
</evidence>
<protein>
    <submittedName>
        <fullName evidence="2">Uncharacterized protein</fullName>
    </submittedName>
</protein>
<organism evidence="2 3">
    <name type="scientific">Ajellomyces capsulatus (strain H143)</name>
    <name type="common">Darling's disease fungus</name>
    <name type="synonym">Histoplasma capsulatum</name>
    <dbReference type="NCBI Taxonomy" id="544712"/>
    <lineage>
        <taxon>Eukaryota</taxon>
        <taxon>Fungi</taxon>
        <taxon>Dikarya</taxon>
        <taxon>Ascomycota</taxon>
        <taxon>Pezizomycotina</taxon>
        <taxon>Eurotiomycetes</taxon>
        <taxon>Eurotiomycetidae</taxon>
        <taxon>Onygenales</taxon>
        <taxon>Ajellomycetaceae</taxon>
        <taxon>Histoplasma</taxon>
    </lineage>
</organism>
<feature type="region of interest" description="Disordered" evidence="1">
    <location>
        <begin position="121"/>
        <end position="144"/>
    </location>
</feature>
<sequence length="144" mass="15871">MAHTLKRSFQTSARMMIEMSGSFADINKVNGSDGPSYTHSVEQAFIFRGGMAHYSHRDPTEAEKVITAGLLTARGTQVGSVHIRKEGFKLFPNRLGTELGFNKVWRTAGFEVEDTADRMARRAAEASAKTSVDEDNTEERSAAK</sequence>
<dbReference type="HOGENOM" id="CLU_142937_0_0_1"/>
<dbReference type="VEuPathDB" id="FungiDB:HCDG_00254"/>
<proteinExistence type="predicted"/>
<dbReference type="OrthoDB" id="4184765at2759"/>